<dbReference type="SUPFAM" id="SSF52200">
    <property type="entry name" value="Toll/Interleukin receptor TIR domain"/>
    <property type="match status" value="1"/>
</dbReference>
<name>A0A1G8C096_9PSEU</name>
<keyword evidence="2" id="KW-1185">Reference proteome</keyword>
<reference evidence="2" key="1">
    <citation type="submission" date="2016-10" db="EMBL/GenBank/DDBJ databases">
        <authorList>
            <person name="Varghese N."/>
            <person name="Submissions S."/>
        </authorList>
    </citation>
    <scope>NUCLEOTIDE SEQUENCE [LARGE SCALE GENOMIC DNA]</scope>
    <source>
        <strain evidence="2">CGMCC 4.3506</strain>
    </source>
</reference>
<dbReference type="EMBL" id="FNCC01000020">
    <property type="protein sequence ID" value="SDH38921.1"/>
    <property type="molecule type" value="Genomic_DNA"/>
</dbReference>
<dbReference type="Gene3D" id="3.40.50.10140">
    <property type="entry name" value="Toll/interleukin-1 receptor homology (TIR) domain"/>
    <property type="match status" value="1"/>
</dbReference>
<evidence type="ECO:0000313" key="1">
    <source>
        <dbReference type="EMBL" id="SDH38921.1"/>
    </source>
</evidence>
<dbReference type="AlphaFoldDB" id="A0A1G8C096"/>
<dbReference type="Proteomes" id="UP000199623">
    <property type="component" value="Unassembled WGS sequence"/>
</dbReference>
<dbReference type="STRING" id="200378.SAMN05216553_120150"/>
<gene>
    <name evidence="1" type="ORF">SAMN05216553_120150</name>
</gene>
<dbReference type="InterPro" id="IPR035897">
    <property type="entry name" value="Toll_tir_struct_dom_sf"/>
</dbReference>
<accession>A0A1G8C096</accession>
<sequence>MDAPLIGTTTSTGVFISHSARVRAGDELQLQDGETEGRYLARKRFVGQLLDALVRAFDARGRGVWLDRREIATGEVFDRAICLALIRSSGAVVVVDNDALDSGWMREEAAMLGLMRQLVPDYPVKIALVGGVSEKRFATSRLGRTGGLNTLSCVHWPDRRKGSRNQEAAETLARRLADLFPAVPVEPAQASWVKDVAHFIRQAPAHILDEAARALHVSPAVPVLPQDKPALVAAALLGSTLEDAFNAVHILAEFLGPELTSVKNRVTPLWVDLDDARRVMDVSRNQPERRIVHLAAGNLPAYHAVQRGRAQRDGVQVSRFSGIGGEDMREQLLERCDRGLRAVLNLKPGQTAEDVPGRLVRSRRVVFAMLSCDEVDPRILQGVLGDLTARFPGVVFALVTQHPVTALRKLSSTTVRLSNGGQHERDTMALLEEIEGLGDVPGLVDH</sequence>
<organism evidence="1 2">
    <name type="scientific">Lentzea fradiae</name>
    <dbReference type="NCBI Taxonomy" id="200378"/>
    <lineage>
        <taxon>Bacteria</taxon>
        <taxon>Bacillati</taxon>
        <taxon>Actinomycetota</taxon>
        <taxon>Actinomycetes</taxon>
        <taxon>Pseudonocardiales</taxon>
        <taxon>Pseudonocardiaceae</taxon>
        <taxon>Lentzea</taxon>
    </lineage>
</organism>
<dbReference type="RefSeq" id="WP_090059156.1">
    <property type="nucleotide sequence ID" value="NZ_FNCC01000020.1"/>
</dbReference>
<evidence type="ECO:0000313" key="2">
    <source>
        <dbReference type="Proteomes" id="UP000199623"/>
    </source>
</evidence>
<proteinExistence type="predicted"/>
<protein>
    <submittedName>
        <fullName evidence="1">TIR domain-containing protein</fullName>
    </submittedName>
</protein>